<keyword evidence="3" id="KW-1185">Reference proteome</keyword>
<evidence type="ECO:0000259" key="1">
    <source>
        <dbReference type="PROSITE" id="PS50943"/>
    </source>
</evidence>
<dbReference type="Pfam" id="PF01381">
    <property type="entry name" value="HTH_3"/>
    <property type="match status" value="1"/>
</dbReference>
<protein>
    <submittedName>
        <fullName evidence="2">Transcriptional regulator</fullName>
    </submittedName>
</protein>
<dbReference type="CDD" id="cd00093">
    <property type="entry name" value="HTH_XRE"/>
    <property type="match status" value="1"/>
</dbReference>
<organism evidence="2 3">
    <name type="scientific">Planktosalinus lacus</name>
    <dbReference type="NCBI Taxonomy" id="1526573"/>
    <lineage>
        <taxon>Bacteria</taxon>
        <taxon>Pseudomonadati</taxon>
        <taxon>Bacteroidota</taxon>
        <taxon>Flavobacteriia</taxon>
        <taxon>Flavobacteriales</taxon>
        <taxon>Flavobacteriaceae</taxon>
        <taxon>Planktosalinus</taxon>
    </lineage>
</organism>
<dbReference type="PANTHER" id="PTHR40455:SF1">
    <property type="entry name" value="ANTITOXIN HIGA"/>
    <property type="match status" value="1"/>
</dbReference>
<reference evidence="2" key="1">
    <citation type="journal article" date="2014" name="Int. J. Syst. Evol. Microbiol.">
        <title>Complete genome sequence of Corynebacterium casei LMG S-19264T (=DSM 44701T), isolated from a smear-ripened cheese.</title>
        <authorList>
            <consortium name="US DOE Joint Genome Institute (JGI-PGF)"/>
            <person name="Walter F."/>
            <person name="Albersmeier A."/>
            <person name="Kalinowski J."/>
            <person name="Ruckert C."/>
        </authorList>
    </citation>
    <scope>NUCLEOTIDE SEQUENCE</scope>
    <source>
        <strain evidence="2">CGMCC 1.12924</strain>
    </source>
</reference>
<evidence type="ECO:0000313" key="3">
    <source>
        <dbReference type="Proteomes" id="UP000652231"/>
    </source>
</evidence>
<dbReference type="InterPro" id="IPR039060">
    <property type="entry name" value="Antitox_HigA"/>
</dbReference>
<dbReference type="GO" id="GO:0001046">
    <property type="term" value="F:core promoter sequence-specific DNA binding"/>
    <property type="evidence" value="ECO:0007669"/>
    <property type="project" value="TreeGrafter"/>
</dbReference>
<dbReference type="InterPro" id="IPR001387">
    <property type="entry name" value="Cro/C1-type_HTH"/>
</dbReference>
<proteinExistence type="predicted"/>
<reference evidence="2" key="2">
    <citation type="submission" date="2020-09" db="EMBL/GenBank/DDBJ databases">
        <authorList>
            <person name="Sun Q."/>
            <person name="Zhou Y."/>
        </authorList>
    </citation>
    <scope>NUCLEOTIDE SEQUENCE</scope>
    <source>
        <strain evidence="2">CGMCC 1.12924</strain>
    </source>
</reference>
<comment type="caution">
    <text evidence="2">The sequence shown here is derived from an EMBL/GenBank/DDBJ whole genome shotgun (WGS) entry which is preliminary data.</text>
</comment>
<dbReference type="Gene3D" id="1.10.260.40">
    <property type="entry name" value="lambda repressor-like DNA-binding domains"/>
    <property type="match status" value="1"/>
</dbReference>
<name>A0A8J2VAT7_9FLAO</name>
<dbReference type="RefSeq" id="WP_188442640.1">
    <property type="nucleotide sequence ID" value="NZ_BMGK01000010.1"/>
</dbReference>
<feature type="domain" description="HTH cro/C1-type" evidence="1">
    <location>
        <begin position="61"/>
        <end position="114"/>
    </location>
</feature>
<dbReference type="InterPro" id="IPR010982">
    <property type="entry name" value="Lambda_DNA-bd_dom_sf"/>
</dbReference>
<dbReference type="PANTHER" id="PTHR40455">
    <property type="entry name" value="ANTITOXIN HIGA"/>
    <property type="match status" value="1"/>
</dbReference>
<dbReference type="PROSITE" id="PS50943">
    <property type="entry name" value="HTH_CROC1"/>
    <property type="match status" value="1"/>
</dbReference>
<accession>A0A8J2VAT7</accession>
<dbReference type="GO" id="GO:0006355">
    <property type="term" value="P:regulation of DNA-templated transcription"/>
    <property type="evidence" value="ECO:0007669"/>
    <property type="project" value="InterPro"/>
</dbReference>
<dbReference type="SUPFAM" id="SSF47413">
    <property type="entry name" value="lambda repressor-like DNA-binding domains"/>
    <property type="match status" value="1"/>
</dbReference>
<dbReference type="Proteomes" id="UP000652231">
    <property type="component" value="Unassembled WGS sequence"/>
</dbReference>
<gene>
    <name evidence="2" type="ORF">GCM10011312_22790</name>
</gene>
<evidence type="ECO:0000313" key="2">
    <source>
        <dbReference type="EMBL" id="GGD98706.1"/>
    </source>
</evidence>
<dbReference type="EMBL" id="BMGK01000010">
    <property type="protein sequence ID" value="GGD98706.1"/>
    <property type="molecule type" value="Genomic_DNA"/>
</dbReference>
<dbReference type="AlphaFoldDB" id="A0A8J2VAT7"/>
<sequence length="118" mass="13842">MKISPIRNEKDYQKTLERLEDIFDAKKGTEEGDELEILSILIDRYENENFPIGMPDPIEAIKFRMEQMGMNQKDLAEVVGFKSRVSEILNKKRKLTLNMIRKLNTTLHIPTEVLVQDY</sequence>